<dbReference type="PANTHER" id="PTHR33446">
    <property type="entry name" value="PROTEIN TONB-RELATED"/>
    <property type="match status" value="1"/>
</dbReference>
<comment type="similarity">
    <text evidence="2">Belongs to the TonB family.</text>
</comment>
<dbReference type="GO" id="GO:0098797">
    <property type="term" value="C:plasma membrane protein complex"/>
    <property type="evidence" value="ECO:0007669"/>
    <property type="project" value="TreeGrafter"/>
</dbReference>
<feature type="signal peptide" evidence="10">
    <location>
        <begin position="1"/>
        <end position="27"/>
    </location>
</feature>
<keyword evidence="4" id="KW-1003">Cell membrane</keyword>
<dbReference type="GO" id="GO:0031992">
    <property type="term" value="F:energy transducer activity"/>
    <property type="evidence" value="ECO:0007669"/>
    <property type="project" value="TreeGrafter"/>
</dbReference>
<keyword evidence="6" id="KW-0812">Transmembrane</keyword>
<gene>
    <name evidence="12" type="ORF">B0I18_101304</name>
</gene>
<dbReference type="NCBIfam" id="TIGR01352">
    <property type="entry name" value="tonB_Cterm"/>
    <property type="match status" value="1"/>
</dbReference>
<keyword evidence="9" id="KW-0472">Membrane</keyword>
<dbReference type="GO" id="GO:0055085">
    <property type="term" value="P:transmembrane transport"/>
    <property type="evidence" value="ECO:0007669"/>
    <property type="project" value="InterPro"/>
</dbReference>
<dbReference type="InterPro" id="IPR051045">
    <property type="entry name" value="TonB-dependent_transducer"/>
</dbReference>
<dbReference type="Gene3D" id="3.30.1150.10">
    <property type="match status" value="1"/>
</dbReference>
<dbReference type="InterPro" id="IPR037682">
    <property type="entry name" value="TonB_C"/>
</dbReference>
<dbReference type="PANTHER" id="PTHR33446:SF2">
    <property type="entry name" value="PROTEIN TONB"/>
    <property type="match status" value="1"/>
</dbReference>
<evidence type="ECO:0000256" key="5">
    <source>
        <dbReference type="ARBA" id="ARBA00022519"/>
    </source>
</evidence>
<name>A0A2P8DAC3_9BACT</name>
<comment type="caution">
    <text evidence="12">The sequence shown here is derived from an EMBL/GenBank/DDBJ whole genome shotgun (WGS) entry which is preliminary data.</text>
</comment>
<dbReference type="OrthoDB" id="1039448at2"/>
<feature type="chain" id="PRO_5015139180" evidence="10">
    <location>
        <begin position="28"/>
        <end position="163"/>
    </location>
</feature>
<evidence type="ECO:0000313" key="12">
    <source>
        <dbReference type="EMBL" id="PSK94153.1"/>
    </source>
</evidence>
<accession>A0A2P8DAC3</accession>
<reference evidence="12 13" key="1">
    <citation type="submission" date="2018-03" db="EMBL/GenBank/DDBJ databases">
        <title>Genomic Encyclopedia of Type Strains, Phase III (KMG-III): the genomes of soil and plant-associated and newly described type strains.</title>
        <authorList>
            <person name="Whitman W."/>
        </authorList>
    </citation>
    <scope>NUCLEOTIDE SEQUENCE [LARGE SCALE GENOMIC DNA]</scope>
    <source>
        <strain evidence="12 13">CGMCC 1.12700</strain>
    </source>
</reference>
<keyword evidence="7" id="KW-0653">Protein transport</keyword>
<keyword evidence="3" id="KW-0813">Transport</keyword>
<evidence type="ECO:0000259" key="11">
    <source>
        <dbReference type="PROSITE" id="PS52015"/>
    </source>
</evidence>
<sequence>MLHLQKNKLALLVCITGALCFSASLYAQEKDQSQTNQPLAPVTQPALTTETALQQVPDEDDIHTSAEEAPEPGFDMNEYLHTNVVYPEQELREGIQGRVIVQLVIMKTGEIRNAKVARSLTPALDAEALRVVNAMPAWKRPARQGGKPINVYYTLPISYRIRD</sequence>
<keyword evidence="5" id="KW-0997">Cell inner membrane</keyword>
<organism evidence="12 13">
    <name type="scientific">Taibaiella chishuiensis</name>
    <dbReference type="NCBI Taxonomy" id="1434707"/>
    <lineage>
        <taxon>Bacteria</taxon>
        <taxon>Pseudomonadati</taxon>
        <taxon>Bacteroidota</taxon>
        <taxon>Chitinophagia</taxon>
        <taxon>Chitinophagales</taxon>
        <taxon>Chitinophagaceae</taxon>
        <taxon>Taibaiella</taxon>
    </lineage>
</organism>
<evidence type="ECO:0000256" key="7">
    <source>
        <dbReference type="ARBA" id="ARBA00022927"/>
    </source>
</evidence>
<evidence type="ECO:0000256" key="8">
    <source>
        <dbReference type="ARBA" id="ARBA00022989"/>
    </source>
</evidence>
<protein>
    <submittedName>
        <fullName evidence="12">TonB family protein</fullName>
    </submittedName>
</protein>
<feature type="domain" description="TonB C-terminal" evidence="11">
    <location>
        <begin position="71"/>
        <end position="163"/>
    </location>
</feature>
<evidence type="ECO:0000256" key="3">
    <source>
        <dbReference type="ARBA" id="ARBA00022448"/>
    </source>
</evidence>
<dbReference type="PROSITE" id="PS52015">
    <property type="entry name" value="TONB_CTD"/>
    <property type="match status" value="1"/>
</dbReference>
<evidence type="ECO:0000256" key="2">
    <source>
        <dbReference type="ARBA" id="ARBA00006555"/>
    </source>
</evidence>
<keyword evidence="10" id="KW-0732">Signal</keyword>
<comment type="subcellular location">
    <subcellularLocation>
        <location evidence="1">Cell inner membrane</location>
        <topology evidence="1">Single-pass membrane protein</topology>
        <orientation evidence="1">Periplasmic side</orientation>
    </subcellularLocation>
</comment>
<dbReference type="Proteomes" id="UP000240572">
    <property type="component" value="Unassembled WGS sequence"/>
</dbReference>
<dbReference type="Pfam" id="PF03544">
    <property type="entry name" value="TonB_C"/>
    <property type="match status" value="1"/>
</dbReference>
<evidence type="ECO:0000256" key="1">
    <source>
        <dbReference type="ARBA" id="ARBA00004383"/>
    </source>
</evidence>
<keyword evidence="8" id="KW-1133">Transmembrane helix</keyword>
<dbReference type="AlphaFoldDB" id="A0A2P8DAC3"/>
<evidence type="ECO:0000256" key="4">
    <source>
        <dbReference type="ARBA" id="ARBA00022475"/>
    </source>
</evidence>
<keyword evidence="13" id="KW-1185">Reference proteome</keyword>
<evidence type="ECO:0000256" key="10">
    <source>
        <dbReference type="SAM" id="SignalP"/>
    </source>
</evidence>
<evidence type="ECO:0000256" key="9">
    <source>
        <dbReference type="ARBA" id="ARBA00023136"/>
    </source>
</evidence>
<evidence type="ECO:0000313" key="13">
    <source>
        <dbReference type="Proteomes" id="UP000240572"/>
    </source>
</evidence>
<dbReference type="InterPro" id="IPR006260">
    <property type="entry name" value="TonB/TolA_C"/>
</dbReference>
<dbReference type="RefSeq" id="WP_106520879.1">
    <property type="nucleotide sequence ID" value="NZ_PYGD01000001.1"/>
</dbReference>
<evidence type="ECO:0000256" key="6">
    <source>
        <dbReference type="ARBA" id="ARBA00022692"/>
    </source>
</evidence>
<dbReference type="GO" id="GO:0015031">
    <property type="term" value="P:protein transport"/>
    <property type="evidence" value="ECO:0007669"/>
    <property type="project" value="UniProtKB-KW"/>
</dbReference>
<dbReference type="EMBL" id="PYGD01000001">
    <property type="protein sequence ID" value="PSK94153.1"/>
    <property type="molecule type" value="Genomic_DNA"/>
</dbReference>
<proteinExistence type="inferred from homology"/>
<dbReference type="SUPFAM" id="SSF74653">
    <property type="entry name" value="TolA/TonB C-terminal domain"/>
    <property type="match status" value="1"/>
</dbReference>